<evidence type="ECO:0000313" key="2">
    <source>
        <dbReference type="Proteomes" id="UP001230649"/>
    </source>
</evidence>
<comment type="caution">
    <text evidence="1">The sequence shown here is derived from an EMBL/GenBank/DDBJ whole genome shotgun (WGS) entry which is preliminary data.</text>
</comment>
<sequence length="906" mass="97547">MTVTLPLELARRRIPAVPPTAPPIPTTTNKRTKSRATAKRKPTIAREVPAPPPAEQTPPIYEQFGTVPSNPTYHLARVGYAIRQARNIIVISGAGVSTPAIPDFRSSRGLFKALADDVMREGMFEERKDADDGQGRTRARKRGVESDALAPVSSSKSGMKSGKELFDVKCLTSPDLLPHHHNLLNHLTLLTSRTAPTPFHHYLKTLDDQGRLLRCYTQNIDGLEQKAGLDLRVPVEGDFPKRRRTGMSRDSSRKSDVFGKNRDGDVLAGNSQVPLSVTAGPLDVPSGEPVPSVSLPISRLLNNSSDYADLRTQFKINSGMADVPQAGPDGFDVDPTFMFTTTTEDRPYAAENDPFCQTTRLVFRPTVLKKGADMTNVGTLLSSSSATLNDSESASARPGSPAARAASAARSISGTTDTSATSVSGKIDGQETDVERGSDNRTRPEPTTDMADRLSSPTTAAALSQPSLIEEPKLPRCVPLHGTLANLECSRCSYSQPLRDAIPLPPEMLPCPSCEDAWEERVESSQRPRSIGFLRASVLLYGEEHRQGDSIGAVVERDLLGRLKDERMDLLVVAGTTLQIPGVKRMIKEFAKALRTQPAMKKKAPRKSSAVDPSTDKDVTAAAGTLKSVSSGEADDAESEDFPIQTILLNRDPPGKGKGGEWANTFDVWVQGDLQEFVEQWVVDGPSPDTVKQEPTVTVDPTTAAPLLDMESKMEVTKVEGTKITLKSTATSSKGKRKNPPSPEKSTANGKPGRGPKNPKITNAFNSVKSVKSSPQMKRPVASPDTSMEGDFAVEIPAPAKQSRPIGTSPKRNSTKTRAQARKEPQPDPSPRPVTASQPKAARPMKTPAVGTRRSARQQNAASLYNPGHLITPQKRGRGSACSSPLSALSSDEEECSSQGVVEKAL</sequence>
<dbReference type="Proteomes" id="UP001230649">
    <property type="component" value="Unassembled WGS sequence"/>
</dbReference>
<gene>
    <name evidence="1" type="ORF">QFC20_001215</name>
</gene>
<protein>
    <submittedName>
        <fullName evidence="1">Uncharacterized protein</fullName>
    </submittedName>
</protein>
<organism evidence="1 2">
    <name type="scientific">Naganishia adeliensis</name>
    <dbReference type="NCBI Taxonomy" id="92952"/>
    <lineage>
        <taxon>Eukaryota</taxon>
        <taxon>Fungi</taxon>
        <taxon>Dikarya</taxon>
        <taxon>Basidiomycota</taxon>
        <taxon>Agaricomycotina</taxon>
        <taxon>Tremellomycetes</taxon>
        <taxon>Filobasidiales</taxon>
        <taxon>Filobasidiaceae</taxon>
        <taxon>Naganishia</taxon>
    </lineage>
</organism>
<evidence type="ECO:0000313" key="1">
    <source>
        <dbReference type="EMBL" id="KAJ9114844.1"/>
    </source>
</evidence>
<accession>A0ACC2WUP5</accession>
<dbReference type="EMBL" id="JASBWS010000007">
    <property type="protein sequence ID" value="KAJ9114844.1"/>
    <property type="molecule type" value="Genomic_DNA"/>
</dbReference>
<name>A0ACC2WUP5_9TREE</name>
<reference evidence="1" key="1">
    <citation type="submission" date="2023-04" db="EMBL/GenBank/DDBJ databases">
        <title>Draft Genome sequencing of Naganishia species isolated from polar environments using Oxford Nanopore Technology.</title>
        <authorList>
            <person name="Leo P."/>
            <person name="Venkateswaran K."/>
        </authorList>
    </citation>
    <scope>NUCLEOTIDE SEQUENCE</scope>
    <source>
        <strain evidence="1">MNA-CCFEE 5262</strain>
    </source>
</reference>
<keyword evidence="2" id="KW-1185">Reference proteome</keyword>
<proteinExistence type="predicted"/>